<dbReference type="Proteomes" id="UP000366051">
    <property type="component" value="Chromosome"/>
</dbReference>
<gene>
    <name evidence="1" type="ORF">FTV88_0220</name>
</gene>
<accession>A0A5Q2MYF9</accession>
<dbReference type="KEGG" id="hcv:FTV88_0220"/>
<dbReference type="EMBL" id="CP045875">
    <property type="protein sequence ID" value="QGG46399.1"/>
    <property type="molecule type" value="Genomic_DNA"/>
</dbReference>
<protein>
    <submittedName>
        <fullName evidence="1">Uncharacterized protein</fullName>
    </submittedName>
</protein>
<organism evidence="1 2">
    <name type="scientific">Heliorestis convoluta</name>
    <dbReference type="NCBI Taxonomy" id="356322"/>
    <lineage>
        <taxon>Bacteria</taxon>
        <taxon>Bacillati</taxon>
        <taxon>Bacillota</taxon>
        <taxon>Clostridia</taxon>
        <taxon>Eubacteriales</taxon>
        <taxon>Heliobacteriaceae</taxon>
        <taxon>Heliorestis</taxon>
    </lineage>
</organism>
<dbReference type="AlphaFoldDB" id="A0A5Q2MYF9"/>
<evidence type="ECO:0000313" key="2">
    <source>
        <dbReference type="Proteomes" id="UP000366051"/>
    </source>
</evidence>
<keyword evidence="2" id="KW-1185">Reference proteome</keyword>
<sequence>MSTHRKAFSNIFSSKKHGFSSKKRYTAAQDCSIIPIGFVLFLQ</sequence>
<proteinExistence type="predicted"/>
<evidence type="ECO:0000313" key="1">
    <source>
        <dbReference type="EMBL" id="QGG46399.1"/>
    </source>
</evidence>
<name>A0A5Q2MYF9_9FIRM</name>
<reference evidence="2" key="1">
    <citation type="submission" date="2019-11" db="EMBL/GenBank/DDBJ databases">
        <title>Genome sequence of Heliorestis convoluta strain HH, an alkaliphilic and minimalistic phototrophic bacterium from a soda lake in Egypt.</title>
        <authorList>
            <person name="Dewey E.D."/>
            <person name="Stokes L.M."/>
            <person name="Burchell B.M."/>
            <person name="Shaffer K.N."/>
            <person name="Huntington A.M."/>
            <person name="Baker J.M."/>
            <person name="Nadendla S."/>
            <person name="Giglio M.G."/>
            <person name="Touchman J.W."/>
            <person name="Blankenship R.E."/>
            <person name="Madigan M.T."/>
            <person name="Sattley W.M."/>
        </authorList>
    </citation>
    <scope>NUCLEOTIDE SEQUENCE [LARGE SCALE GENOMIC DNA]</scope>
    <source>
        <strain evidence="2">HH</strain>
    </source>
</reference>